<reference evidence="2" key="1">
    <citation type="submission" date="2022-10" db="EMBL/GenBank/DDBJ databases">
        <title>Genome assembly of Pristionchus species.</title>
        <authorList>
            <person name="Yoshida K."/>
            <person name="Sommer R.J."/>
        </authorList>
    </citation>
    <scope>NUCLEOTIDE SEQUENCE [LARGE SCALE GENOMIC DNA]</scope>
    <source>
        <strain evidence="2">RS5460</strain>
    </source>
</reference>
<accession>A0AAN5I180</accession>
<dbReference type="AlphaFoldDB" id="A0AAN5I180"/>
<protein>
    <submittedName>
        <fullName evidence="1">Uncharacterized protein</fullName>
    </submittedName>
</protein>
<keyword evidence="2" id="KW-1185">Reference proteome</keyword>
<sequence length="209" mass="23576">MQRSARRLVNTMISAKSAVLPNQNGRTLLFPETALVETKNFELLRFVSSTISQTAYSAFLEKSFTKESMLIGANDGLALSCSYMVNRNWDRLSSVASNELVHSLQSVRDELDDSFLSALSFSTDDVVHSFIYRSFFSGNRIFNVSKSGNLFIYYIIVSYIRKTQDVPYGRSPSEYLGRHRSNLSVANIGYCRAVNPLGPWKIAYLNFST</sequence>
<evidence type="ECO:0000313" key="2">
    <source>
        <dbReference type="Proteomes" id="UP001328107"/>
    </source>
</evidence>
<dbReference type="EMBL" id="BTRK01000004">
    <property type="protein sequence ID" value="GMR48162.1"/>
    <property type="molecule type" value="Genomic_DNA"/>
</dbReference>
<dbReference type="Proteomes" id="UP001328107">
    <property type="component" value="Unassembled WGS sequence"/>
</dbReference>
<comment type="caution">
    <text evidence="1">The sequence shown here is derived from an EMBL/GenBank/DDBJ whole genome shotgun (WGS) entry which is preliminary data.</text>
</comment>
<proteinExistence type="predicted"/>
<name>A0AAN5I180_9BILA</name>
<evidence type="ECO:0000313" key="1">
    <source>
        <dbReference type="EMBL" id="GMR48162.1"/>
    </source>
</evidence>
<organism evidence="1 2">
    <name type="scientific">Pristionchus mayeri</name>
    <dbReference type="NCBI Taxonomy" id="1317129"/>
    <lineage>
        <taxon>Eukaryota</taxon>
        <taxon>Metazoa</taxon>
        <taxon>Ecdysozoa</taxon>
        <taxon>Nematoda</taxon>
        <taxon>Chromadorea</taxon>
        <taxon>Rhabditida</taxon>
        <taxon>Rhabditina</taxon>
        <taxon>Diplogasteromorpha</taxon>
        <taxon>Diplogasteroidea</taxon>
        <taxon>Neodiplogasteridae</taxon>
        <taxon>Pristionchus</taxon>
    </lineage>
</organism>
<gene>
    <name evidence="1" type="ORF">PMAYCL1PPCAC_18357</name>
</gene>